<reference evidence="2 3" key="1">
    <citation type="submission" date="2021-05" db="EMBL/GenBank/DDBJ databases">
        <title>Ecology and evolution of chlamydial symbionts of arthropods.</title>
        <authorList>
            <person name="Halter T."/>
            <person name="Sixt B.S."/>
            <person name="Toenshoff E.R."/>
            <person name="Koestlbacher S."/>
            <person name="Schulz F."/>
            <person name="Kostanjsek R."/>
            <person name="Collingro A."/>
            <person name="Hendrickx F."/>
            <person name="Horn M."/>
        </authorList>
    </citation>
    <scope>NUCLEOTIDE SEQUENCE [LARGE SCALE GENOMIC DNA]</scope>
    <source>
        <strain evidence="2 3">15C</strain>
    </source>
</reference>
<proteinExistence type="predicted"/>
<organism evidence="2 3">
    <name type="scientific">Candidatus Rhabdochlamydia porcellionis</name>
    <dbReference type="NCBI Taxonomy" id="225148"/>
    <lineage>
        <taxon>Bacteria</taxon>
        <taxon>Pseudomonadati</taxon>
        <taxon>Chlamydiota</taxon>
        <taxon>Chlamydiia</taxon>
        <taxon>Parachlamydiales</taxon>
        <taxon>Candidatus Rhabdochlamydiaceae</taxon>
        <taxon>Candidatus Rhabdochlamydia</taxon>
    </lineage>
</organism>
<feature type="transmembrane region" description="Helical" evidence="1">
    <location>
        <begin position="118"/>
        <end position="144"/>
    </location>
</feature>
<evidence type="ECO:0000313" key="3">
    <source>
        <dbReference type="Proteomes" id="UP000822862"/>
    </source>
</evidence>
<dbReference type="EMBL" id="CP075585">
    <property type="protein sequence ID" value="QZA59291.1"/>
    <property type="molecule type" value="Genomic_DNA"/>
</dbReference>
<evidence type="ECO:0000256" key="1">
    <source>
        <dbReference type="SAM" id="Phobius"/>
    </source>
</evidence>
<evidence type="ECO:0000313" key="2">
    <source>
        <dbReference type="EMBL" id="QZA59291.1"/>
    </source>
</evidence>
<feature type="transmembrane region" description="Helical" evidence="1">
    <location>
        <begin position="92"/>
        <end position="112"/>
    </location>
</feature>
<protein>
    <submittedName>
        <fullName evidence="2">Uncharacterized protein</fullName>
    </submittedName>
</protein>
<keyword evidence="3" id="KW-1185">Reference proteome</keyword>
<dbReference type="Proteomes" id="UP000822862">
    <property type="component" value="Chromosome"/>
</dbReference>
<accession>A0ABX8Z5A3</accession>
<gene>
    <name evidence="2" type="ORF">RHAB15C_0001177</name>
</gene>
<keyword evidence="1" id="KW-1133">Transmembrane helix</keyword>
<name>A0ABX8Z5A3_9BACT</name>
<sequence>MSIPNISVQNSPIPTITMPVDTFNMMVEGSYNLRIRSEKAEKEEKFGKQANEILKAENIELKNKCTKLERKKTEEGRLIQLIDDDLQSSKGALQYVCAVAGAILGGGLVLAFPPTGAVIALGGTGSAALGAAIAGGATGGYLIAPVVHEKTHKAIIQQVQNFKAKEEASKKVE</sequence>
<dbReference type="RefSeq" id="WP_194845102.1">
    <property type="nucleotide sequence ID" value="NZ_CP075585.1"/>
</dbReference>
<keyword evidence="1" id="KW-0472">Membrane</keyword>
<keyword evidence="1" id="KW-0812">Transmembrane</keyword>